<reference evidence="1 2" key="1">
    <citation type="journal article" date="2014" name="BMC Genomics">
        <title>Genome sequencing of four Aureobasidium pullulans varieties: biotechnological potential, stress tolerance, and description of new species.</title>
        <authorList>
            <person name="Gostin Ar C."/>
            <person name="Ohm R.A."/>
            <person name="Kogej T."/>
            <person name="Sonjak S."/>
            <person name="Turk M."/>
            <person name="Zajc J."/>
            <person name="Zalar P."/>
            <person name="Grube M."/>
            <person name="Sun H."/>
            <person name="Han J."/>
            <person name="Sharma A."/>
            <person name="Chiniquy J."/>
            <person name="Ngan C.Y."/>
            <person name="Lipzen A."/>
            <person name="Barry K."/>
            <person name="Grigoriev I.V."/>
            <person name="Gunde-Cimerman N."/>
        </authorList>
    </citation>
    <scope>NUCLEOTIDE SEQUENCE [LARGE SCALE GENOMIC DNA]</scope>
    <source>
        <strain evidence="1 2">EXF-2481</strain>
    </source>
</reference>
<accession>A0A074ZHQ7</accession>
<organism evidence="1 2">
    <name type="scientific">Aureobasidium subglaciale (strain EXF-2481)</name>
    <name type="common">Aureobasidium pullulans var. subglaciale</name>
    <dbReference type="NCBI Taxonomy" id="1043005"/>
    <lineage>
        <taxon>Eukaryota</taxon>
        <taxon>Fungi</taxon>
        <taxon>Dikarya</taxon>
        <taxon>Ascomycota</taxon>
        <taxon>Pezizomycotina</taxon>
        <taxon>Dothideomycetes</taxon>
        <taxon>Dothideomycetidae</taxon>
        <taxon>Dothideales</taxon>
        <taxon>Saccotheciaceae</taxon>
        <taxon>Aureobasidium</taxon>
    </lineage>
</organism>
<evidence type="ECO:0000313" key="1">
    <source>
        <dbReference type="EMBL" id="KEQ98096.1"/>
    </source>
</evidence>
<dbReference type="Proteomes" id="UP000030641">
    <property type="component" value="Unassembled WGS sequence"/>
</dbReference>
<name>A0A074ZHQ7_AURSE</name>
<gene>
    <name evidence="1" type="ORF">AUEXF2481DRAFT_468709</name>
</gene>
<dbReference type="EMBL" id="KL584752">
    <property type="protein sequence ID" value="KEQ98096.1"/>
    <property type="molecule type" value="Genomic_DNA"/>
</dbReference>
<dbReference type="RefSeq" id="XP_013347003.1">
    <property type="nucleotide sequence ID" value="XM_013491549.1"/>
</dbReference>
<evidence type="ECO:0000313" key="2">
    <source>
        <dbReference type="Proteomes" id="UP000030641"/>
    </source>
</evidence>
<proteinExistence type="predicted"/>
<dbReference type="GeneID" id="25368204"/>
<dbReference type="HOGENOM" id="CLU_2512267_0_0_1"/>
<protein>
    <submittedName>
        <fullName evidence="1">Uncharacterized protein</fullName>
    </submittedName>
</protein>
<keyword evidence="2" id="KW-1185">Reference proteome</keyword>
<dbReference type="AlphaFoldDB" id="A0A074ZHQ7"/>
<dbReference type="InParanoid" id="A0A074ZHQ7"/>
<sequence length="85" mass="9845">MYILLRLLQVLHGFPILHRTFLCLHKSQAYQGHHRLLRFKPQVTCPVCDGLCPVLRYSRGCIYRREHVASICEARCEPNLAASLI</sequence>